<feature type="transmembrane region" description="Helical" evidence="1">
    <location>
        <begin position="12"/>
        <end position="30"/>
    </location>
</feature>
<feature type="transmembrane region" description="Helical" evidence="1">
    <location>
        <begin position="697"/>
        <end position="723"/>
    </location>
</feature>
<keyword evidence="1" id="KW-0812">Transmembrane</keyword>
<evidence type="ECO:0000256" key="1">
    <source>
        <dbReference type="SAM" id="Phobius"/>
    </source>
</evidence>
<gene>
    <name evidence="2" type="ORF">MKZ38_000970</name>
</gene>
<dbReference type="Proteomes" id="UP001201980">
    <property type="component" value="Unassembled WGS sequence"/>
</dbReference>
<keyword evidence="1" id="KW-0472">Membrane</keyword>
<evidence type="ECO:0008006" key="4">
    <source>
        <dbReference type="Google" id="ProtNLM"/>
    </source>
</evidence>
<name>A0AAD5RQV1_9PEZI</name>
<feature type="transmembrane region" description="Helical" evidence="1">
    <location>
        <begin position="821"/>
        <end position="842"/>
    </location>
</feature>
<sequence length="914" mass="93655">MDSHRWKRVVRAFFVYLPAIVFVIGLAAYVDAPERLYRATRRSETDHPLSKILSRRTIDALESDEQLRAAYVSVLSTAAASISDLAVRFPDIPQISAVSDILSSHYSTAVPRSSSESSLDVGRRDILSDLFKPIGDLFSGITDGISLQGPAFFLGVGLGEGASQGLNLSTADGTKAVANSVIAANNETPSGLNPALQDAAKGAAATLLGSLDISSLINTDPGQLPKIALGLAEGLGNGTASGLALSERAAALSPPNSTEIPDIVGIFGFGLSKSIASNVDLQGGGGIDLNSILGDVGLGTVAMVAGEGIGNGTATGLGISNNGGPATTGKNLVDAVGGFTFGLSKSLVGGIDLQNGFSLTGGNDSEGGLDIVSMLPSAAMGLGRGLSEGVGIGLGVDADEPVAIEEMPEGQIDIGGATRNFARGLTAGLLSNGTAMKIVTNLGASDNGTDAGVFGDVDIGRVAQGLARGMLQGVGDGIDSVGGVQAIVDGEAALPADMEAAMNITLDFDDSVNGAASGLGLGLGNQGVLVVVQVVQSMKEQAGALARRWLFGPKATPESGLYDETGLVPRQEASDDSGIANIPLLNGTLNFNVSNIITANAITSVAQGAVDALTCQGVGGIASISQGLMKSGIIPDTGGDTSTTNDSGIEMLKQLIPEGTIKLTNEGNNFGINLKQGIETGDLGSAVTVNSNAIAKFLAFIIIHILFAIIIFLNALPAALGLESTRNILDSINKPYVLPNSRRWVNLIWVFLVLPGTILVLVFGSLTMGSASHFRTAHGIFGLILTILALAATALHYLIIIRNAPSTAETKVQQSTSKLPMVRNALNQILLALAAIATFTGFNDLASISLCLVHAIGVEMGIMAGFALAGVWTVGQAVSGLDGYLMFREWRQRKKGGERMAAREKGQVTSGDEA</sequence>
<keyword evidence="3" id="KW-1185">Reference proteome</keyword>
<evidence type="ECO:0000313" key="2">
    <source>
        <dbReference type="EMBL" id="KAJ2902172.1"/>
    </source>
</evidence>
<organism evidence="2 3">
    <name type="scientific">Zalerion maritima</name>
    <dbReference type="NCBI Taxonomy" id="339359"/>
    <lineage>
        <taxon>Eukaryota</taxon>
        <taxon>Fungi</taxon>
        <taxon>Dikarya</taxon>
        <taxon>Ascomycota</taxon>
        <taxon>Pezizomycotina</taxon>
        <taxon>Sordariomycetes</taxon>
        <taxon>Lulworthiomycetidae</taxon>
        <taxon>Lulworthiales</taxon>
        <taxon>Lulworthiaceae</taxon>
        <taxon>Zalerion</taxon>
    </lineage>
</organism>
<keyword evidence="1" id="KW-1133">Transmembrane helix</keyword>
<proteinExistence type="predicted"/>
<evidence type="ECO:0000313" key="3">
    <source>
        <dbReference type="Proteomes" id="UP001201980"/>
    </source>
</evidence>
<reference evidence="2" key="1">
    <citation type="submission" date="2022-07" db="EMBL/GenBank/DDBJ databases">
        <title>Draft genome sequence of Zalerion maritima ATCC 34329, a (micro)plastics degrading marine fungus.</title>
        <authorList>
            <person name="Paco A."/>
            <person name="Goncalves M.F.M."/>
            <person name="Rocha-Santos T.A.P."/>
            <person name="Alves A."/>
        </authorList>
    </citation>
    <scope>NUCLEOTIDE SEQUENCE</scope>
    <source>
        <strain evidence="2">ATCC 34329</strain>
    </source>
</reference>
<feature type="transmembrane region" description="Helical" evidence="1">
    <location>
        <begin position="862"/>
        <end position="885"/>
    </location>
</feature>
<dbReference type="EMBL" id="JAKWBI020000122">
    <property type="protein sequence ID" value="KAJ2902172.1"/>
    <property type="molecule type" value="Genomic_DNA"/>
</dbReference>
<dbReference type="AlphaFoldDB" id="A0AAD5RQV1"/>
<feature type="transmembrane region" description="Helical" evidence="1">
    <location>
        <begin position="780"/>
        <end position="800"/>
    </location>
</feature>
<protein>
    <recommendedName>
        <fullName evidence="4">Cytochrome b561 domain-containing protein</fullName>
    </recommendedName>
</protein>
<comment type="caution">
    <text evidence="2">The sequence shown here is derived from an EMBL/GenBank/DDBJ whole genome shotgun (WGS) entry which is preliminary data.</text>
</comment>
<accession>A0AAD5RQV1</accession>
<feature type="transmembrane region" description="Helical" evidence="1">
    <location>
        <begin position="744"/>
        <end position="768"/>
    </location>
</feature>